<accession>X1BTN0</accession>
<reference evidence="1" key="1">
    <citation type="journal article" date="2014" name="Front. Microbiol.">
        <title>High frequency of phylogenetically diverse reductive dehalogenase-homologous genes in deep subseafloor sedimentary metagenomes.</title>
        <authorList>
            <person name="Kawai M."/>
            <person name="Futagami T."/>
            <person name="Toyoda A."/>
            <person name="Takaki Y."/>
            <person name="Nishi S."/>
            <person name="Hori S."/>
            <person name="Arai W."/>
            <person name="Tsubouchi T."/>
            <person name="Morono Y."/>
            <person name="Uchiyama I."/>
            <person name="Ito T."/>
            <person name="Fujiyama A."/>
            <person name="Inagaki F."/>
            <person name="Takami H."/>
        </authorList>
    </citation>
    <scope>NUCLEOTIDE SEQUENCE</scope>
    <source>
        <strain evidence="1">Expedition CK06-06</strain>
    </source>
</reference>
<feature type="non-terminal residue" evidence="1">
    <location>
        <position position="75"/>
    </location>
</feature>
<sequence>MMIDLIIENIEIPTKQDGILLKGSLYYTNKKNSKAPFIIILPGFLEHRQSGFVKIFASETLLASLSIESVPIISS</sequence>
<proteinExistence type="predicted"/>
<evidence type="ECO:0000313" key="1">
    <source>
        <dbReference type="EMBL" id="GAG84502.1"/>
    </source>
</evidence>
<evidence type="ECO:0008006" key="2">
    <source>
        <dbReference type="Google" id="ProtNLM"/>
    </source>
</evidence>
<organism evidence="1">
    <name type="scientific">marine sediment metagenome</name>
    <dbReference type="NCBI Taxonomy" id="412755"/>
    <lineage>
        <taxon>unclassified sequences</taxon>
        <taxon>metagenomes</taxon>
        <taxon>ecological metagenomes</taxon>
    </lineage>
</organism>
<gene>
    <name evidence="1" type="ORF">S01H4_28345</name>
</gene>
<dbReference type="EMBL" id="BART01014073">
    <property type="protein sequence ID" value="GAG84502.1"/>
    <property type="molecule type" value="Genomic_DNA"/>
</dbReference>
<comment type="caution">
    <text evidence="1">The sequence shown here is derived from an EMBL/GenBank/DDBJ whole genome shotgun (WGS) entry which is preliminary data.</text>
</comment>
<protein>
    <recommendedName>
        <fullName evidence="2">Alpha/beta hydrolase</fullName>
    </recommendedName>
</protein>
<dbReference type="AlphaFoldDB" id="X1BTN0"/>
<name>X1BTN0_9ZZZZ</name>